<evidence type="ECO:0000256" key="2">
    <source>
        <dbReference type="ARBA" id="ARBA00004481"/>
    </source>
</evidence>
<dbReference type="PANTHER" id="PTHR23292">
    <property type="entry name" value="LIPOPOLYSACCHARIDE-INDUCED TUMOR NECROSIS FACTOR-ALPHA FACTOR"/>
    <property type="match status" value="1"/>
</dbReference>
<dbReference type="SMART" id="SM00714">
    <property type="entry name" value="LITAF"/>
    <property type="match status" value="1"/>
</dbReference>
<keyword evidence="6" id="KW-0862">Zinc</keyword>
<organism evidence="10 11">
    <name type="scientific">Adineta steineri</name>
    <dbReference type="NCBI Taxonomy" id="433720"/>
    <lineage>
        <taxon>Eukaryota</taxon>
        <taxon>Metazoa</taxon>
        <taxon>Spiralia</taxon>
        <taxon>Gnathifera</taxon>
        <taxon>Rotifera</taxon>
        <taxon>Eurotatoria</taxon>
        <taxon>Bdelloidea</taxon>
        <taxon>Adinetida</taxon>
        <taxon>Adinetidae</taxon>
        <taxon>Adineta</taxon>
    </lineage>
</organism>
<evidence type="ECO:0000256" key="5">
    <source>
        <dbReference type="ARBA" id="ARBA00022723"/>
    </source>
</evidence>
<evidence type="ECO:0000256" key="8">
    <source>
        <dbReference type="SAM" id="Phobius"/>
    </source>
</evidence>
<dbReference type="GO" id="GO:0008270">
    <property type="term" value="F:zinc ion binding"/>
    <property type="evidence" value="ECO:0007669"/>
    <property type="project" value="TreeGrafter"/>
</dbReference>
<dbReference type="Proteomes" id="UP000663891">
    <property type="component" value="Unassembled WGS sequence"/>
</dbReference>
<comment type="similarity">
    <text evidence="4">Belongs to the CDIP1/LITAF family.</text>
</comment>
<reference evidence="10" key="1">
    <citation type="submission" date="2021-02" db="EMBL/GenBank/DDBJ databases">
        <authorList>
            <person name="Nowell W R."/>
        </authorList>
    </citation>
    <scope>NUCLEOTIDE SEQUENCE</scope>
</reference>
<dbReference type="PROSITE" id="PS51837">
    <property type="entry name" value="LITAF"/>
    <property type="match status" value="1"/>
</dbReference>
<accession>A0A814Z3L0</accession>
<keyword evidence="5" id="KW-0479">Metal-binding</keyword>
<evidence type="ECO:0000313" key="11">
    <source>
        <dbReference type="Proteomes" id="UP000663891"/>
    </source>
</evidence>
<dbReference type="PANTHER" id="PTHR23292:SF6">
    <property type="entry name" value="FI16602P1-RELATED"/>
    <property type="match status" value="1"/>
</dbReference>
<evidence type="ECO:0000313" key="10">
    <source>
        <dbReference type="EMBL" id="CAF1237701.1"/>
    </source>
</evidence>
<feature type="domain" description="LITAF" evidence="9">
    <location>
        <begin position="26"/>
        <end position="111"/>
    </location>
</feature>
<evidence type="ECO:0000256" key="3">
    <source>
        <dbReference type="ARBA" id="ARBA00004630"/>
    </source>
</evidence>
<dbReference type="InterPro" id="IPR006629">
    <property type="entry name" value="LITAF"/>
</dbReference>
<keyword evidence="7 8" id="KW-0472">Membrane</keyword>
<keyword evidence="8" id="KW-0812">Transmembrane</keyword>
<protein>
    <recommendedName>
        <fullName evidence="9">LITAF domain-containing protein</fullName>
    </recommendedName>
</protein>
<dbReference type="GO" id="GO:0005765">
    <property type="term" value="C:lysosomal membrane"/>
    <property type="evidence" value="ECO:0007669"/>
    <property type="project" value="UniProtKB-SubCell"/>
</dbReference>
<evidence type="ECO:0000256" key="4">
    <source>
        <dbReference type="ARBA" id="ARBA00005975"/>
    </source>
</evidence>
<evidence type="ECO:0000259" key="9">
    <source>
        <dbReference type="PROSITE" id="PS51837"/>
    </source>
</evidence>
<evidence type="ECO:0000256" key="6">
    <source>
        <dbReference type="ARBA" id="ARBA00022833"/>
    </source>
</evidence>
<name>A0A814Z3L0_9BILA</name>
<gene>
    <name evidence="10" type="ORF">VCS650_LOCUS27610</name>
</gene>
<keyword evidence="8" id="KW-1133">Transmembrane helix</keyword>
<dbReference type="Pfam" id="PF10601">
    <property type="entry name" value="zf-LITAF-like"/>
    <property type="match status" value="1"/>
</dbReference>
<dbReference type="OrthoDB" id="4713066at2759"/>
<comment type="subcellular location">
    <subcellularLocation>
        <location evidence="2">Endosome membrane</location>
        <topology evidence="2">Peripheral membrane protein</topology>
    </subcellularLocation>
    <subcellularLocation>
        <location evidence="1">Late endosome membrane</location>
    </subcellularLocation>
    <subcellularLocation>
        <location evidence="3">Lysosome membrane</location>
        <topology evidence="3">Peripheral membrane protein</topology>
        <orientation evidence="3">Cytoplasmic side</orientation>
    </subcellularLocation>
</comment>
<dbReference type="GO" id="GO:0031902">
    <property type="term" value="C:late endosome membrane"/>
    <property type="evidence" value="ECO:0007669"/>
    <property type="project" value="UniProtKB-SubCell"/>
</dbReference>
<evidence type="ECO:0000256" key="1">
    <source>
        <dbReference type="ARBA" id="ARBA00004414"/>
    </source>
</evidence>
<sequence length="112" mass="12404">MSVGSSNDVKFNETVPHSNSTIQGVQHHSTWHPTIVSDRDHPMPCTCPNCHQSILTRIEKTNGVIVWISAGALCAFGCFFGCCLIPFYIDSLKDTTHYCPNCSTIIARHKIL</sequence>
<evidence type="ECO:0000256" key="7">
    <source>
        <dbReference type="ARBA" id="ARBA00023136"/>
    </source>
</evidence>
<dbReference type="EMBL" id="CAJNON010000391">
    <property type="protein sequence ID" value="CAF1237701.1"/>
    <property type="molecule type" value="Genomic_DNA"/>
</dbReference>
<dbReference type="InterPro" id="IPR037519">
    <property type="entry name" value="LITAF_fam"/>
</dbReference>
<comment type="caution">
    <text evidence="10">The sequence shown here is derived from an EMBL/GenBank/DDBJ whole genome shotgun (WGS) entry which is preliminary data.</text>
</comment>
<dbReference type="AlphaFoldDB" id="A0A814Z3L0"/>
<feature type="transmembrane region" description="Helical" evidence="8">
    <location>
        <begin position="64"/>
        <end position="89"/>
    </location>
</feature>
<proteinExistence type="inferred from homology"/>